<dbReference type="InterPro" id="IPR004294">
    <property type="entry name" value="Carotenoid_Oase"/>
</dbReference>
<dbReference type="KEGG" id="nml:Namu_2946"/>
<evidence type="ECO:0000256" key="1">
    <source>
        <dbReference type="ARBA" id="ARBA00006787"/>
    </source>
</evidence>
<evidence type="ECO:0000256" key="4">
    <source>
        <dbReference type="ARBA" id="ARBA00023004"/>
    </source>
</evidence>
<dbReference type="FunCoup" id="C8XAN1">
    <property type="interactions" value="46"/>
</dbReference>
<dbReference type="EC" id="1.13.11.-" evidence="6"/>
<dbReference type="AlphaFoldDB" id="C8XAN1"/>
<organism evidence="7 8">
    <name type="scientific">Nakamurella multipartita (strain ATCC 700099 / DSM 44233 / CIP 104796 / JCM 9543 / NBRC 105858 / Y-104)</name>
    <name type="common">Microsphaera multipartita</name>
    <dbReference type="NCBI Taxonomy" id="479431"/>
    <lineage>
        <taxon>Bacteria</taxon>
        <taxon>Bacillati</taxon>
        <taxon>Actinomycetota</taxon>
        <taxon>Actinomycetes</taxon>
        <taxon>Nakamurellales</taxon>
        <taxon>Nakamurellaceae</taxon>
        <taxon>Nakamurella</taxon>
    </lineage>
</organism>
<evidence type="ECO:0000256" key="5">
    <source>
        <dbReference type="PIRSR" id="PIRSR604294-1"/>
    </source>
</evidence>
<dbReference type="GO" id="GO:0046872">
    <property type="term" value="F:metal ion binding"/>
    <property type="evidence" value="ECO:0007669"/>
    <property type="project" value="UniProtKB-KW"/>
</dbReference>
<dbReference type="PANTHER" id="PTHR10543:SF89">
    <property type="entry name" value="CAROTENOID 9,10(9',10')-CLEAVAGE DIOXYGENASE 1"/>
    <property type="match status" value="1"/>
</dbReference>
<reference evidence="8" key="1">
    <citation type="submission" date="2009-09" db="EMBL/GenBank/DDBJ databases">
        <title>The complete genome of Nakamurella multipartita DSM 44233.</title>
        <authorList>
            <consortium name="US DOE Joint Genome Institute (JGI-PGF)"/>
            <person name="Lucas S."/>
            <person name="Copeland A."/>
            <person name="Lapidus A."/>
            <person name="Glavina del Rio T."/>
            <person name="Dalin E."/>
            <person name="Tice H."/>
            <person name="Bruce D."/>
            <person name="Goodwin L."/>
            <person name="Pitluck S."/>
            <person name="Kyrpides N."/>
            <person name="Mavromatis K."/>
            <person name="Ivanova N."/>
            <person name="Ovchinnikova G."/>
            <person name="Sims D."/>
            <person name="Meincke L."/>
            <person name="Brettin T."/>
            <person name="Detter J.C."/>
            <person name="Han C."/>
            <person name="Larimer F."/>
            <person name="Land M."/>
            <person name="Hauser L."/>
            <person name="Markowitz V."/>
            <person name="Cheng J.-F."/>
            <person name="Hugenholtz P."/>
            <person name="Woyke T."/>
            <person name="Wu D."/>
            <person name="Klenk H.-P."/>
            <person name="Eisen J.A."/>
        </authorList>
    </citation>
    <scope>NUCLEOTIDE SEQUENCE [LARGE SCALE GENOMIC DNA]</scope>
    <source>
        <strain evidence="8">ATCC 700099 / DSM 44233 / CIP 104796 / JCM 9543 / NBRC 105858 / Y-104</strain>
    </source>
</reference>
<comment type="cofactor">
    <cofactor evidence="5 6">
        <name>Fe(2+)</name>
        <dbReference type="ChEBI" id="CHEBI:29033"/>
    </cofactor>
    <text evidence="5 6">Binds 1 Fe(2+) ion per subunit.</text>
</comment>
<dbReference type="HOGENOM" id="CLU_016472_0_2_11"/>
<dbReference type="PANTHER" id="PTHR10543">
    <property type="entry name" value="BETA-CAROTENE DIOXYGENASE"/>
    <property type="match status" value="1"/>
</dbReference>
<evidence type="ECO:0000256" key="3">
    <source>
        <dbReference type="ARBA" id="ARBA00023002"/>
    </source>
</evidence>
<evidence type="ECO:0000256" key="6">
    <source>
        <dbReference type="RuleBase" id="RU364048"/>
    </source>
</evidence>
<gene>
    <name evidence="7" type="ordered locus">Namu_2946</name>
</gene>
<sequence>MISTRSAPPPVDPTTNPHLQGVFAPTTTEIDVDGLRIDGELPAGIDGDYVRNGPNPRFTPIGGYLYPIDGDGMLHRVRFRDGRAGYTNRFVRTPAVVAEEAAGRALWPGLMRMDYQPGADQVGPDLAGTVKDLPGINVVRHAGRLLALAESANPFLMSPELATIGRETFCGTIPVGITAHPKVDPATSDMVVFCYQLEAPFLTWAVIGPDGSTVRPPTPVAGLDRPAMIHDMAITDRYVVVVVAPFYFDPAGAATGGSLLSWRPDDGTRIALIPRDGGPVRWAATESFWLWHTANAHDRADGQVVLDYARWSAPGGLVPGVRPAGGLARMVIDPGTGRVRHETLVDRSMEFPRIDDRTIAADHRQIATSLKGGARSLPSGDADTLGWFDAGTGSFATWDAGDLSVGEQCFVPTPGDADASHGWWLCLATDRTDLTSRLLVIPAADPRSGPVATVHLPQRVPAGLHGAWLPTQE</sequence>
<feature type="binding site" evidence="5">
    <location>
        <position position="465"/>
    </location>
    <ligand>
        <name>Fe cation</name>
        <dbReference type="ChEBI" id="CHEBI:24875"/>
        <note>catalytic</note>
    </ligand>
</feature>
<accession>C8XAN1</accession>
<dbReference type="EMBL" id="CP001737">
    <property type="protein sequence ID" value="ACV79284.1"/>
    <property type="molecule type" value="Genomic_DNA"/>
</dbReference>
<proteinExistence type="inferred from homology"/>
<dbReference type="InParanoid" id="C8XAN1"/>
<dbReference type="Proteomes" id="UP000002218">
    <property type="component" value="Chromosome"/>
</dbReference>
<comment type="similarity">
    <text evidence="1 6">Belongs to the carotenoid oxygenase family.</text>
</comment>
<dbReference type="OrthoDB" id="6636843at2"/>
<keyword evidence="6 7" id="KW-0223">Dioxygenase</keyword>
<feature type="binding site" evidence="5">
    <location>
        <position position="292"/>
    </location>
    <ligand>
        <name>Fe cation</name>
        <dbReference type="ChEBI" id="CHEBI:24875"/>
        <note>catalytic</note>
    </ligand>
</feature>
<dbReference type="STRING" id="479431.Namu_2946"/>
<dbReference type="GO" id="GO:0010436">
    <property type="term" value="F:carotenoid dioxygenase activity"/>
    <property type="evidence" value="ECO:0007669"/>
    <property type="project" value="TreeGrafter"/>
</dbReference>
<dbReference type="Pfam" id="PF03055">
    <property type="entry name" value="RPE65"/>
    <property type="match status" value="1"/>
</dbReference>
<dbReference type="GO" id="GO:0016121">
    <property type="term" value="P:carotene catabolic process"/>
    <property type="evidence" value="ECO:0007669"/>
    <property type="project" value="TreeGrafter"/>
</dbReference>
<feature type="binding site" evidence="5">
    <location>
        <position position="230"/>
    </location>
    <ligand>
        <name>Fe cation</name>
        <dbReference type="ChEBI" id="CHEBI:24875"/>
        <note>catalytic</note>
    </ligand>
</feature>
<keyword evidence="3 6" id="KW-0560">Oxidoreductase</keyword>
<keyword evidence="4 5" id="KW-0408">Iron</keyword>
<protein>
    <recommendedName>
        <fullName evidence="6">Dioxygenase</fullName>
        <ecNumber evidence="6">1.13.11.-</ecNumber>
    </recommendedName>
</protein>
<dbReference type="RefSeq" id="WP_015748158.1">
    <property type="nucleotide sequence ID" value="NC_013235.1"/>
</dbReference>
<evidence type="ECO:0000256" key="2">
    <source>
        <dbReference type="ARBA" id="ARBA00022723"/>
    </source>
</evidence>
<reference evidence="7 8" key="2">
    <citation type="journal article" date="2010" name="Stand. Genomic Sci.">
        <title>Complete genome sequence of Nakamurella multipartita type strain (Y-104).</title>
        <authorList>
            <person name="Tice H."/>
            <person name="Mayilraj S."/>
            <person name="Sims D."/>
            <person name="Lapidus A."/>
            <person name="Nolan M."/>
            <person name="Lucas S."/>
            <person name="Glavina Del Rio T."/>
            <person name="Copeland A."/>
            <person name="Cheng J.F."/>
            <person name="Meincke L."/>
            <person name="Bruce D."/>
            <person name="Goodwin L."/>
            <person name="Pitluck S."/>
            <person name="Ivanova N."/>
            <person name="Mavromatis K."/>
            <person name="Ovchinnikova G."/>
            <person name="Pati A."/>
            <person name="Chen A."/>
            <person name="Palaniappan K."/>
            <person name="Land M."/>
            <person name="Hauser L."/>
            <person name="Chang Y.J."/>
            <person name="Jeffries C.D."/>
            <person name="Detter J.C."/>
            <person name="Brettin T."/>
            <person name="Rohde M."/>
            <person name="Goker M."/>
            <person name="Bristow J."/>
            <person name="Eisen J.A."/>
            <person name="Markowitz V."/>
            <person name="Hugenholtz P."/>
            <person name="Kyrpides N.C."/>
            <person name="Klenk H.P."/>
            <person name="Chen F."/>
        </authorList>
    </citation>
    <scope>NUCLEOTIDE SEQUENCE [LARGE SCALE GENOMIC DNA]</scope>
    <source>
        <strain evidence="8">ATCC 700099 / DSM 44233 / CIP 104796 / JCM 9543 / NBRC 105858 / Y-104</strain>
    </source>
</reference>
<keyword evidence="2 5" id="KW-0479">Metal-binding</keyword>
<dbReference type="eggNOG" id="COG3670">
    <property type="taxonomic scope" value="Bacteria"/>
</dbReference>
<keyword evidence="8" id="KW-1185">Reference proteome</keyword>
<feature type="binding site" evidence="5">
    <location>
        <position position="180"/>
    </location>
    <ligand>
        <name>Fe cation</name>
        <dbReference type="ChEBI" id="CHEBI:24875"/>
        <note>catalytic</note>
    </ligand>
</feature>
<evidence type="ECO:0000313" key="7">
    <source>
        <dbReference type="EMBL" id="ACV79284.1"/>
    </source>
</evidence>
<evidence type="ECO:0000313" key="8">
    <source>
        <dbReference type="Proteomes" id="UP000002218"/>
    </source>
</evidence>
<name>C8XAN1_NAKMY</name>